<evidence type="ECO:0000313" key="2">
    <source>
        <dbReference type="Proteomes" id="UP000032142"/>
    </source>
</evidence>
<protein>
    <submittedName>
        <fullName evidence="1">Uncharacterized protein</fullName>
    </submittedName>
</protein>
<name>A0A0B0NAI3_GOSAR</name>
<organism evidence="1 2">
    <name type="scientific">Gossypium arboreum</name>
    <name type="common">Tree cotton</name>
    <name type="synonym">Gossypium nanking</name>
    <dbReference type="NCBI Taxonomy" id="29729"/>
    <lineage>
        <taxon>Eukaryota</taxon>
        <taxon>Viridiplantae</taxon>
        <taxon>Streptophyta</taxon>
        <taxon>Embryophyta</taxon>
        <taxon>Tracheophyta</taxon>
        <taxon>Spermatophyta</taxon>
        <taxon>Magnoliopsida</taxon>
        <taxon>eudicotyledons</taxon>
        <taxon>Gunneridae</taxon>
        <taxon>Pentapetalae</taxon>
        <taxon>rosids</taxon>
        <taxon>malvids</taxon>
        <taxon>Malvales</taxon>
        <taxon>Malvaceae</taxon>
        <taxon>Malvoideae</taxon>
        <taxon>Gossypium</taxon>
    </lineage>
</organism>
<reference evidence="2" key="1">
    <citation type="submission" date="2014-09" db="EMBL/GenBank/DDBJ databases">
        <authorList>
            <person name="Mudge J."/>
            <person name="Ramaraj T."/>
            <person name="Lindquist I.E."/>
            <person name="Bharti A.K."/>
            <person name="Sundararajan A."/>
            <person name="Cameron C.T."/>
            <person name="Woodward J.E."/>
            <person name="May G.D."/>
            <person name="Brubaker C."/>
            <person name="Broadhvest J."/>
            <person name="Wilkins T.A."/>
        </authorList>
    </citation>
    <scope>NUCLEOTIDE SEQUENCE</scope>
    <source>
        <strain evidence="2">cv. AKA8401</strain>
    </source>
</reference>
<dbReference type="Proteomes" id="UP000032142">
    <property type="component" value="Unassembled WGS sequence"/>
</dbReference>
<dbReference type="AlphaFoldDB" id="A0A0B0NAI3"/>
<evidence type="ECO:0000313" key="1">
    <source>
        <dbReference type="EMBL" id="KHG08096.1"/>
    </source>
</evidence>
<accession>A0A0B0NAI3</accession>
<comment type="caution">
    <text evidence="1">The sequence shown here is derived from an EMBL/GenBank/DDBJ whole genome shotgun (WGS) entry which is preliminary data.</text>
</comment>
<dbReference type="EMBL" id="JRRC01488847">
    <property type="protein sequence ID" value="KHG08096.1"/>
    <property type="molecule type" value="Genomic_DNA"/>
</dbReference>
<keyword evidence="2" id="KW-1185">Reference proteome</keyword>
<sequence length="44" mass="5051">MESPKSTKLVRYKAFKLPKQTSDETSILEPSAFNFSVTSEWQVN</sequence>
<gene>
    <name evidence="1" type="ORF">F383_34933</name>
</gene>
<proteinExistence type="predicted"/>